<dbReference type="PANTHER" id="PTHR16305">
    <property type="entry name" value="TESTICULAR SOLUBLE ADENYLYL CYCLASE"/>
    <property type="match status" value="1"/>
</dbReference>
<proteinExistence type="predicted"/>
<dbReference type="SUPFAM" id="SSF52540">
    <property type="entry name" value="P-loop containing nucleoside triphosphate hydrolases"/>
    <property type="match status" value="1"/>
</dbReference>
<dbReference type="EMBL" id="BAABKM010000004">
    <property type="protein sequence ID" value="GAA4718267.1"/>
    <property type="molecule type" value="Genomic_DNA"/>
</dbReference>
<reference evidence="5" key="1">
    <citation type="journal article" date="2019" name="Int. J. Syst. Evol. Microbiol.">
        <title>The Global Catalogue of Microorganisms (GCM) 10K type strain sequencing project: providing services to taxonomists for standard genome sequencing and annotation.</title>
        <authorList>
            <consortium name="The Broad Institute Genomics Platform"/>
            <consortium name="The Broad Institute Genome Sequencing Center for Infectious Disease"/>
            <person name="Wu L."/>
            <person name="Ma J."/>
        </authorList>
    </citation>
    <scope>NUCLEOTIDE SEQUENCE [LARGE SCALE GENOMIC DNA]</scope>
    <source>
        <strain evidence="5">JCM 18531</strain>
    </source>
</reference>
<dbReference type="PROSITE" id="PS50043">
    <property type="entry name" value="HTH_LUXR_2"/>
    <property type="match status" value="1"/>
</dbReference>
<dbReference type="InterPro" id="IPR016032">
    <property type="entry name" value="Sig_transdc_resp-reg_C-effctor"/>
</dbReference>
<sequence length="920" mass="98183">MNATPLPSLVGRQRECTVLDDLLTAVRSGRSSVCVIRGEAGIGKSVLLAYAGAHASGTTTARAQGIEADMELAYASLHQLCGPFLGDVDGLPAPQRDALRVAFGIATGDPPDRFLVGLAVLTLLTRASETRPVVVLVDDAQWLDQVSLQTLEFVARRLLAEAVAMVFTVRDPEGAAALVGLPVLRLEGLDRRPAGALLDAVVEGRLDPRVRDRLVAETQGNPLALLELSRGRTATDLAYGGDPGDQRSVSTRVENDYASRLDALPEHTRTLLLLAAAEPVGDSDLLVRAAAILGVAPDPAPAAAAGLIELAEPIRFRHPLVRSVVYREATPDQRRAAHRALAESTDPVLEPDRRAWHAAQAADAPEEGVAGALEAAADRARQRGGVVAEATLLERAVDLTPDPGRRGRRALSAAEAYLSAAAPGRATGLATIADLCPLSALDRARLARLRAQVLFALNRSNEAAPLLLAAAAQFADEQSPLARETYLEAISATVFAGRVHGPHGARAAAVAAQTSGAPPSSSEASDLLLDGLATILADGRPQGIPVMHRALAALLDEEPVSRDAMVRWLLQAPVAQEAYSHQLWDFRAWSVLSARAVRLSREIGALGALPFALMFAAGVDFHRGDVAKAAQRIEEGFAISAATGHAPLTYASLVLTAWQGDEAATLPILEQARRSATEHGEVSLLGVSGYVKGVLYNGLGRFDLALAGAREGIDHDGFNFTGWALSEHIEAAVRCGETQVAAESLHRLTRRTDDAGTDWARGVRARCAALLDHEAADELFREALVRLDHEGIAIHVARTHLLYGEWLRSADQRDAARDQLRRAHEMFDRMRLTGFAERARLELAATGERTRVRDAAATGLTSQEEQIAVLAASGLTNPEIGAELFLSPHTVDWHLRKVYAKLRINSRRELPTALETAHPA</sequence>
<evidence type="ECO:0000313" key="5">
    <source>
        <dbReference type="Proteomes" id="UP001499974"/>
    </source>
</evidence>
<dbReference type="Pfam" id="PF13191">
    <property type="entry name" value="AAA_16"/>
    <property type="match status" value="1"/>
</dbReference>
<keyword evidence="2" id="KW-0067">ATP-binding</keyword>
<evidence type="ECO:0000259" key="3">
    <source>
        <dbReference type="PROSITE" id="PS50043"/>
    </source>
</evidence>
<keyword evidence="5" id="KW-1185">Reference proteome</keyword>
<organism evidence="4 5">
    <name type="scientific">Nocardioides conyzicola</name>
    <dbReference type="NCBI Taxonomy" id="1651781"/>
    <lineage>
        <taxon>Bacteria</taxon>
        <taxon>Bacillati</taxon>
        <taxon>Actinomycetota</taxon>
        <taxon>Actinomycetes</taxon>
        <taxon>Propionibacteriales</taxon>
        <taxon>Nocardioidaceae</taxon>
        <taxon>Nocardioides</taxon>
    </lineage>
</organism>
<evidence type="ECO:0000256" key="1">
    <source>
        <dbReference type="ARBA" id="ARBA00022741"/>
    </source>
</evidence>
<protein>
    <submittedName>
        <fullName evidence="4">LuxR family transcriptional regulator</fullName>
    </submittedName>
</protein>
<dbReference type="InterPro" id="IPR041664">
    <property type="entry name" value="AAA_16"/>
</dbReference>
<dbReference type="InterPro" id="IPR027417">
    <property type="entry name" value="P-loop_NTPase"/>
</dbReference>
<name>A0ABP8Y1R8_9ACTN</name>
<dbReference type="SMART" id="SM00421">
    <property type="entry name" value="HTH_LUXR"/>
    <property type="match status" value="1"/>
</dbReference>
<comment type="caution">
    <text evidence="4">The sequence shown here is derived from an EMBL/GenBank/DDBJ whole genome shotgun (WGS) entry which is preliminary data.</text>
</comment>
<evidence type="ECO:0000256" key="2">
    <source>
        <dbReference type="ARBA" id="ARBA00022840"/>
    </source>
</evidence>
<dbReference type="InterPro" id="IPR036388">
    <property type="entry name" value="WH-like_DNA-bd_sf"/>
</dbReference>
<dbReference type="Gene3D" id="1.10.10.10">
    <property type="entry name" value="Winged helix-like DNA-binding domain superfamily/Winged helix DNA-binding domain"/>
    <property type="match status" value="1"/>
</dbReference>
<accession>A0ABP8Y1R8</accession>
<keyword evidence="1" id="KW-0547">Nucleotide-binding</keyword>
<dbReference type="CDD" id="cd06170">
    <property type="entry name" value="LuxR_C_like"/>
    <property type="match status" value="1"/>
</dbReference>
<dbReference type="RefSeq" id="WP_345523716.1">
    <property type="nucleotide sequence ID" value="NZ_BAABKM010000004.1"/>
</dbReference>
<evidence type="ECO:0000313" key="4">
    <source>
        <dbReference type="EMBL" id="GAA4718267.1"/>
    </source>
</evidence>
<feature type="domain" description="HTH luxR-type" evidence="3">
    <location>
        <begin position="853"/>
        <end position="918"/>
    </location>
</feature>
<dbReference type="Proteomes" id="UP001499974">
    <property type="component" value="Unassembled WGS sequence"/>
</dbReference>
<dbReference type="InterPro" id="IPR000792">
    <property type="entry name" value="Tscrpt_reg_LuxR_C"/>
</dbReference>
<dbReference type="PRINTS" id="PR00038">
    <property type="entry name" value="HTHLUXR"/>
</dbReference>
<gene>
    <name evidence="4" type="ORF">GCM10023349_42760</name>
</gene>
<dbReference type="SUPFAM" id="SSF46894">
    <property type="entry name" value="C-terminal effector domain of the bipartite response regulators"/>
    <property type="match status" value="1"/>
</dbReference>
<dbReference type="Pfam" id="PF00196">
    <property type="entry name" value="GerE"/>
    <property type="match status" value="1"/>
</dbReference>
<dbReference type="PANTHER" id="PTHR16305:SF35">
    <property type="entry name" value="TRANSCRIPTIONAL ACTIVATOR DOMAIN"/>
    <property type="match status" value="1"/>
</dbReference>